<evidence type="ECO:0000313" key="3">
    <source>
        <dbReference type="Proteomes" id="UP000308181"/>
    </source>
</evidence>
<name>A0A4U1C5C0_9SPHI</name>
<evidence type="ECO:0000256" key="1">
    <source>
        <dbReference type="SAM" id="Phobius"/>
    </source>
</evidence>
<proteinExistence type="predicted"/>
<keyword evidence="1" id="KW-1133">Transmembrane helix</keyword>
<feature type="transmembrane region" description="Helical" evidence="1">
    <location>
        <begin position="45"/>
        <end position="69"/>
    </location>
</feature>
<keyword evidence="1" id="KW-0472">Membrane</keyword>
<gene>
    <name evidence="2" type="ORF">FA046_02350</name>
</gene>
<sequence length="98" mass="11748">MKQLAKFITFLSVLLNFYYNGSWIYSFNKFNLQLERTSYFSENFFFALSVLHINISLIVLTVSSLIILFALNYKYMMLKTVLIVVQFMFLVNYLWQLI</sequence>
<feature type="transmembrane region" description="Helical" evidence="1">
    <location>
        <begin position="76"/>
        <end position="95"/>
    </location>
</feature>
<evidence type="ECO:0000313" key="2">
    <source>
        <dbReference type="EMBL" id="TKC00542.1"/>
    </source>
</evidence>
<comment type="caution">
    <text evidence="2">The sequence shown here is derived from an EMBL/GenBank/DDBJ whole genome shotgun (WGS) entry which is preliminary data.</text>
</comment>
<dbReference type="EMBL" id="SWBP01000001">
    <property type="protein sequence ID" value="TKC00542.1"/>
    <property type="molecule type" value="Genomic_DNA"/>
</dbReference>
<feature type="transmembrane region" description="Helical" evidence="1">
    <location>
        <begin position="7"/>
        <end position="25"/>
    </location>
</feature>
<dbReference type="AlphaFoldDB" id="A0A4U1C5C0"/>
<reference evidence="2 3" key="1">
    <citation type="submission" date="2019-04" db="EMBL/GenBank/DDBJ databases">
        <title>Pedobacter sp. AR-3-17 sp. nov., isolated from Arctic soil.</title>
        <authorList>
            <person name="Dahal R.H."/>
            <person name="Kim D.-U."/>
        </authorList>
    </citation>
    <scope>NUCLEOTIDE SEQUENCE [LARGE SCALE GENOMIC DNA]</scope>
    <source>
        <strain evidence="2 3">AR-3-17</strain>
    </source>
</reference>
<keyword evidence="3" id="KW-1185">Reference proteome</keyword>
<dbReference type="Proteomes" id="UP000308181">
    <property type="component" value="Unassembled WGS sequence"/>
</dbReference>
<keyword evidence="1" id="KW-0812">Transmembrane</keyword>
<accession>A0A4U1C5C0</accession>
<protein>
    <submittedName>
        <fullName evidence="2">Uncharacterized protein</fullName>
    </submittedName>
</protein>
<organism evidence="2 3">
    <name type="scientific">Pedobacter cryophilus</name>
    <dbReference type="NCBI Taxonomy" id="2571271"/>
    <lineage>
        <taxon>Bacteria</taxon>
        <taxon>Pseudomonadati</taxon>
        <taxon>Bacteroidota</taxon>
        <taxon>Sphingobacteriia</taxon>
        <taxon>Sphingobacteriales</taxon>
        <taxon>Sphingobacteriaceae</taxon>
        <taxon>Pedobacter</taxon>
    </lineage>
</organism>
<dbReference type="RefSeq" id="WP_136824750.1">
    <property type="nucleotide sequence ID" value="NZ_SWBP01000001.1"/>
</dbReference>